<dbReference type="Gene3D" id="2.60.40.1890">
    <property type="entry name" value="PCu(A)C copper chaperone"/>
    <property type="match status" value="1"/>
</dbReference>
<evidence type="ECO:0008006" key="2">
    <source>
        <dbReference type="Google" id="ProtNLM"/>
    </source>
</evidence>
<dbReference type="PANTHER" id="PTHR36302">
    <property type="entry name" value="BLR7088 PROTEIN"/>
    <property type="match status" value="1"/>
</dbReference>
<name>A0A1J5S573_9ZZZZ</name>
<proteinExistence type="predicted"/>
<dbReference type="InterPro" id="IPR058248">
    <property type="entry name" value="Lxx211020-like"/>
</dbReference>
<dbReference type="PANTHER" id="PTHR36302:SF1">
    <property type="entry name" value="COPPER CHAPERONE PCU(A)C"/>
    <property type="match status" value="1"/>
</dbReference>
<accession>A0A1J5S573</accession>
<dbReference type="AlphaFoldDB" id="A0A1J5S573"/>
<comment type="caution">
    <text evidence="1">The sequence shown here is derived from an EMBL/GenBank/DDBJ whole genome shotgun (WGS) entry which is preliminary data.</text>
</comment>
<reference evidence="1" key="1">
    <citation type="submission" date="2016-10" db="EMBL/GenBank/DDBJ databases">
        <title>Sequence of Gallionella enrichment culture.</title>
        <authorList>
            <person name="Poehlein A."/>
            <person name="Muehling M."/>
            <person name="Daniel R."/>
        </authorList>
    </citation>
    <scope>NUCLEOTIDE SEQUENCE</scope>
</reference>
<dbReference type="Pfam" id="PF04314">
    <property type="entry name" value="PCuAC"/>
    <property type="match status" value="1"/>
</dbReference>
<evidence type="ECO:0000313" key="1">
    <source>
        <dbReference type="EMBL" id="OIQ99364.1"/>
    </source>
</evidence>
<dbReference type="InterPro" id="IPR007410">
    <property type="entry name" value="LpqE-like"/>
</dbReference>
<protein>
    <recommendedName>
        <fullName evidence="2">Copper chaperone PCu(A)C</fullName>
    </recommendedName>
</protein>
<gene>
    <name evidence="1" type="ORF">GALL_186010</name>
</gene>
<dbReference type="SUPFAM" id="SSF110087">
    <property type="entry name" value="DR1885-like metal-binding protein"/>
    <property type="match status" value="1"/>
</dbReference>
<sequence>MQSILSKHFFSKALFLSLAISMINIANAATTGSEIVSIQGAWVRPTNPGQEVGAAYMTLTSSQNVTLVSVESDVTKSVEIHNMSMQNGVMKMRMLDSLPLSAGKPYKLAPGGFHLMLFDLKKPLAIGDQVNFVLNFKTTKNKKPVEFKQQIKATVQSSADENAKH</sequence>
<organism evidence="1">
    <name type="scientific">mine drainage metagenome</name>
    <dbReference type="NCBI Taxonomy" id="410659"/>
    <lineage>
        <taxon>unclassified sequences</taxon>
        <taxon>metagenomes</taxon>
        <taxon>ecological metagenomes</taxon>
    </lineage>
</organism>
<dbReference type="InterPro" id="IPR036182">
    <property type="entry name" value="PCuAC_sf"/>
</dbReference>
<dbReference type="EMBL" id="MLJW01000107">
    <property type="protein sequence ID" value="OIQ99364.1"/>
    <property type="molecule type" value="Genomic_DNA"/>
</dbReference>